<evidence type="ECO:0000313" key="4">
    <source>
        <dbReference type="Proteomes" id="UP000553948"/>
    </source>
</evidence>
<dbReference type="PANTHER" id="PTHR37951">
    <property type="entry name" value="CYTOPLASMIC PROTEIN-RELATED"/>
    <property type="match status" value="1"/>
</dbReference>
<evidence type="ECO:0000259" key="2">
    <source>
        <dbReference type="Pfam" id="PF06812"/>
    </source>
</evidence>
<dbReference type="RefSeq" id="WP_176516796.1">
    <property type="nucleotide sequence ID" value="NZ_CP060529.1"/>
</dbReference>
<evidence type="ECO:0000256" key="1">
    <source>
        <dbReference type="SAM" id="MobiDB-lite"/>
    </source>
</evidence>
<evidence type="ECO:0000313" key="3">
    <source>
        <dbReference type="EMBL" id="MBA6116818.1"/>
    </source>
</evidence>
<dbReference type="InterPro" id="IPR010657">
    <property type="entry name" value="ImpA_N"/>
</dbReference>
<comment type="caution">
    <text evidence="3">The sequence shown here is derived from an EMBL/GenBank/DDBJ whole genome shotgun (WGS) entry which is preliminary data.</text>
</comment>
<dbReference type="AlphaFoldDB" id="A0A7W2QJE4"/>
<dbReference type="InterPro" id="IPR017740">
    <property type="entry name" value="TssA-like"/>
</dbReference>
<accession>A0A7W2QJE4</accession>
<protein>
    <submittedName>
        <fullName evidence="3">Type VI secretion system protein TssA</fullName>
    </submittedName>
</protein>
<reference evidence="3 4" key="1">
    <citation type="submission" date="2020-07" db="EMBL/GenBank/DDBJ databases">
        <title>Diversity of carbapenemase encoding genes among Pseudomonas putida group clinical isolates in a tertiary Brazilian hospital.</title>
        <authorList>
            <person name="Alberto-Lei F."/>
            <person name="Nodari C.S."/>
            <person name="Streling A.P."/>
            <person name="Paulino J.T."/>
            <person name="Bessa-Neto F.O."/>
            <person name="Cayo R."/>
            <person name="Gales A.C."/>
        </authorList>
    </citation>
    <scope>NUCLEOTIDE SEQUENCE [LARGE SCALE GENOMIC DNA]</scope>
    <source>
        <strain evidence="3 4">12464</strain>
    </source>
</reference>
<sequence>MPEFLNDLSLAELAAPIDGGSGEDLSFSALFDQIKEARRADPDYLTQGDWQTDLKTADWEKVINLSAQGLAQQSKDLMLVAWLNEGLAQRDHFEGITFGLTLTERILETFWSTAYPSLEDGLDERAARLSWLKTTLTDITGGLPITQGQNFGVLRYDESRHVENLALQNPKAMQTALNEGKINAEIFQRSVVLSDSDYLRSKALQITASLQACQRLQATTDRLFGAEAPSFASLADMLSRASQLAEKLLKDRGIELHPAAAAPSEPVATPSAAPTEPGEAMNSPVQAAAPAAMRTTPLTRDEAFTMLAGIAQFFKQSEPQSPVPYLIERAIKWGNMPLEGWLSDVIKDSNVVDNIRDVLGTREQRS</sequence>
<gene>
    <name evidence="3" type="primary">tssA</name>
    <name evidence="3" type="ORF">H4C47_13865</name>
</gene>
<feature type="domain" description="ImpA N-terminal" evidence="2">
    <location>
        <begin position="19"/>
        <end position="133"/>
    </location>
</feature>
<feature type="region of interest" description="Disordered" evidence="1">
    <location>
        <begin position="259"/>
        <end position="282"/>
    </location>
</feature>
<organism evidence="3 4">
    <name type="scientific">Pseudomonas putida</name>
    <name type="common">Arthrobacter siderocapsulatus</name>
    <dbReference type="NCBI Taxonomy" id="303"/>
    <lineage>
        <taxon>Bacteria</taxon>
        <taxon>Pseudomonadati</taxon>
        <taxon>Pseudomonadota</taxon>
        <taxon>Gammaproteobacteria</taxon>
        <taxon>Pseudomonadales</taxon>
        <taxon>Pseudomonadaceae</taxon>
        <taxon>Pseudomonas</taxon>
    </lineage>
</organism>
<dbReference type="EMBL" id="JACGDG010000011">
    <property type="protein sequence ID" value="MBA6116818.1"/>
    <property type="molecule type" value="Genomic_DNA"/>
</dbReference>
<dbReference type="PANTHER" id="PTHR37951:SF1">
    <property type="entry name" value="TYPE VI SECRETION SYSTEM COMPONENT TSSA1"/>
    <property type="match status" value="1"/>
</dbReference>
<proteinExistence type="predicted"/>
<dbReference type="Proteomes" id="UP000553948">
    <property type="component" value="Unassembled WGS sequence"/>
</dbReference>
<name>A0A7W2QJE4_PSEPU</name>
<dbReference type="Pfam" id="PF06812">
    <property type="entry name" value="ImpA_N"/>
    <property type="match status" value="1"/>
</dbReference>
<dbReference type="NCBIfam" id="TIGR03363">
    <property type="entry name" value="VI_chp_8"/>
    <property type="match status" value="1"/>
</dbReference>